<feature type="region of interest" description="Disordered" evidence="1">
    <location>
        <begin position="143"/>
        <end position="173"/>
    </location>
</feature>
<dbReference type="AlphaFoldDB" id="A0A8H4U6F3"/>
<dbReference type="OrthoDB" id="5090487at2759"/>
<name>A0A8H4U6F3_9HYPO</name>
<sequence>MSYSSQRYDLDAAAARKRNQSYSMNRDYRNRDQPHNSRVHDYYPRRTSEPRSSPNMRRPERYHPRRNENSRSLRDEYSRPQKEEYSRSRREDDDGFSHTRRASQATPSTSTYGTYILPLKAQGEYRTMDPMKCTCKCCPHPTSVAHRHDNQRRNPDMSSSNGSRPVRNRRNSEGRYVIDVVDKSKGSLQHEHGHSYPISLNPRASCDRVVSFLAPDKRHAKVVVHWDNGKTEKLDNQIPMEELIRHAEYLEVKEVKRVHWA</sequence>
<gene>
    <name evidence="2" type="ORF">FSARC_2302</name>
</gene>
<feature type="compositionally biased region" description="Basic and acidic residues" evidence="1">
    <location>
        <begin position="26"/>
        <end position="49"/>
    </location>
</feature>
<reference evidence="2" key="2">
    <citation type="submission" date="2020-05" db="EMBL/GenBank/DDBJ databases">
        <authorList>
            <person name="Kim H.-S."/>
            <person name="Proctor R.H."/>
            <person name="Brown D.W."/>
        </authorList>
    </citation>
    <scope>NUCLEOTIDE SEQUENCE</scope>
    <source>
        <strain evidence="2">NRRL 20472</strain>
    </source>
</reference>
<comment type="caution">
    <text evidence="2">The sequence shown here is derived from an EMBL/GenBank/DDBJ whole genome shotgun (WGS) entry which is preliminary data.</text>
</comment>
<dbReference type="Proteomes" id="UP000622797">
    <property type="component" value="Unassembled WGS sequence"/>
</dbReference>
<organism evidence="2 3">
    <name type="scientific">Fusarium sarcochroum</name>
    <dbReference type="NCBI Taxonomy" id="1208366"/>
    <lineage>
        <taxon>Eukaryota</taxon>
        <taxon>Fungi</taxon>
        <taxon>Dikarya</taxon>
        <taxon>Ascomycota</taxon>
        <taxon>Pezizomycotina</taxon>
        <taxon>Sordariomycetes</taxon>
        <taxon>Hypocreomycetidae</taxon>
        <taxon>Hypocreales</taxon>
        <taxon>Nectriaceae</taxon>
        <taxon>Fusarium</taxon>
        <taxon>Fusarium lateritium species complex</taxon>
    </lineage>
</organism>
<proteinExistence type="predicted"/>
<evidence type="ECO:0000313" key="2">
    <source>
        <dbReference type="EMBL" id="KAF4970671.1"/>
    </source>
</evidence>
<feature type="region of interest" description="Disordered" evidence="1">
    <location>
        <begin position="1"/>
        <end position="111"/>
    </location>
</feature>
<feature type="compositionally biased region" description="Basic and acidic residues" evidence="1">
    <location>
        <begin position="146"/>
        <end position="155"/>
    </location>
</feature>
<evidence type="ECO:0000313" key="3">
    <source>
        <dbReference type="Proteomes" id="UP000622797"/>
    </source>
</evidence>
<feature type="compositionally biased region" description="Basic and acidic residues" evidence="1">
    <location>
        <begin position="57"/>
        <end position="97"/>
    </location>
</feature>
<evidence type="ECO:0000256" key="1">
    <source>
        <dbReference type="SAM" id="MobiDB-lite"/>
    </source>
</evidence>
<reference evidence="2" key="1">
    <citation type="journal article" date="2020" name="BMC Genomics">
        <title>Correction to: Identification and distribution of gene clusters required for synthesis of sphingolipid metabolism inhibitors in diverse species of the filamentous fungus Fusarium.</title>
        <authorList>
            <person name="Kim H.S."/>
            <person name="Lohmar J.M."/>
            <person name="Busman M."/>
            <person name="Brown D.W."/>
            <person name="Naumann T.A."/>
            <person name="Divon H.H."/>
            <person name="Lysoe E."/>
            <person name="Uhlig S."/>
            <person name="Proctor R.H."/>
        </authorList>
    </citation>
    <scope>NUCLEOTIDE SEQUENCE</scope>
    <source>
        <strain evidence="2">NRRL 20472</strain>
    </source>
</reference>
<dbReference type="EMBL" id="JABEXW010000113">
    <property type="protein sequence ID" value="KAF4970671.1"/>
    <property type="molecule type" value="Genomic_DNA"/>
</dbReference>
<feature type="compositionally biased region" description="Polar residues" evidence="1">
    <location>
        <begin position="102"/>
        <end position="111"/>
    </location>
</feature>
<protein>
    <submittedName>
        <fullName evidence="2">Uncharacterized protein</fullName>
    </submittedName>
</protein>
<keyword evidence="3" id="KW-1185">Reference proteome</keyword>
<accession>A0A8H4U6F3</accession>